<evidence type="ECO:0000313" key="1">
    <source>
        <dbReference type="EMBL" id="KAK1416326.1"/>
    </source>
</evidence>
<sequence>MKIILRGTVFMSNSVADRNFRLWKHSPEDHHFPGDPTVGLLSETKCDALGSCSDIEAVVEMMSKLGISKINIPEALNYVTGMDLYDFRCTLFKRLCTVKYQLFFQPRNWGVTVRNLLLELHVPVRTATMVFCDNVSAVYLTGNPVQHQRTKHVELDIHFVREKVQIGQVRVIHVLSSLQYADIFTKGLPRHLFDSFRSSLNVSEYQRSS</sequence>
<dbReference type="Proteomes" id="UP001229421">
    <property type="component" value="Unassembled WGS sequence"/>
</dbReference>
<organism evidence="1 2">
    <name type="scientific">Tagetes erecta</name>
    <name type="common">African marigold</name>
    <dbReference type="NCBI Taxonomy" id="13708"/>
    <lineage>
        <taxon>Eukaryota</taxon>
        <taxon>Viridiplantae</taxon>
        <taxon>Streptophyta</taxon>
        <taxon>Embryophyta</taxon>
        <taxon>Tracheophyta</taxon>
        <taxon>Spermatophyta</taxon>
        <taxon>Magnoliopsida</taxon>
        <taxon>eudicotyledons</taxon>
        <taxon>Gunneridae</taxon>
        <taxon>Pentapetalae</taxon>
        <taxon>asterids</taxon>
        <taxon>campanulids</taxon>
        <taxon>Asterales</taxon>
        <taxon>Asteraceae</taxon>
        <taxon>Asteroideae</taxon>
        <taxon>Heliantheae alliance</taxon>
        <taxon>Tageteae</taxon>
        <taxon>Tagetes</taxon>
    </lineage>
</organism>
<dbReference type="CDD" id="cd09272">
    <property type="entry name" value="RNase_HI_RT_Ty1"/>
    <property type="match status" value="1"/>
</dbReference>
<dbReference type="AlphaFoldDB" id="A0AAD8NPV2"/>
<accession>A0AAD8NPV2</accession>
<protein>
    <submittedName>
        <fullName evidence="1">Uncharacterized protein</fullName>
    </submittedName>
</protein>
<keyword evidence="2" id="KW-1185">Reference proteome</keyword>
<evidence type="ECO:0000313" key="2">
    <source>
        <dbReference type="Proteomes" id="UP001229421"/>
    </source>
</evidence>
<comment type="caution">
    <text evidence="1">The sequence shown here is derived from an EMBL/GenBank/DDBJ whole genome shotgun (WGS) entry which is preliminary data.</text>
</comment>
<dbReference type="EMBL" id="JAUHHV010000008">
    <property type="protein sequence ID" value="KAK1416326.1"/>
    <property type="molecule type" value="Genomic_DNA"/>
</dbReference>
<gene>
    <name evidence="1" type="ORF">QVD17_32115</name>
</gene>
<reference evidence="1" key="1">
    <citation type="journal article" date="2023" name="bioRxiv">
        <title>Improved chromosome-level genome assembly for marigold (Tagetes erecta).</title>
        <authorList>
            <person name="Jiang F."/>
            <person name="Yuan L."/>
            <person name="Wang S."/>
            <person name="Wang H."/>
            <person name="Xu D."/>
            <person name="Wang A."/>
            <person name="Fan W."/>
        </authorList>
    </citation>
    <scope>NUCLEOTIDE SEQUENCE</scope>
    <source>
        <strain evidence="1">WSJ</strain>
        <tissue evidence="1">Leaf</tissue>
    </source>
</reference>
<proteinExistence type="predicted"/>
<name>A0AAD8NPV2_TARER</name>